<dbReference type="RefSeq" id="WP_152809372.1">
    <property type="nucleotide sequence ID" value="NZ_WHUF01000010.1"/>
</dbReference>
<dbReference type="InterPro" id="IPR043519">
    <property type="entry name" value="NT_sf"/>
</dbReference>
<evidence type="ECO:0008006" key="4">
    <source>
        <dbReference type="Google" id="ProtNLM"/>
    </source>
</evidence>
<dbReference type="SUPFAM" id="SSF81301">
    <property type="entry name" value="Nucleotidyltransferase"/>
    <property type="match status" value="1"/>
</dbReference>
<organism evidence="2 3">
    <name type="scientific">Rugamonas rivuli</name>
    <dbReference type="NCBI Taxonomy" id="2743358"/>
    <lineage>
        <taxon>Bacteria</taxon>
        <taxon>Pseudomonadati</taxon>
        <taxon>Pseudomonadota</taxon>
        <taxon>Betaproteobacteria</taxon>
        <taxon>Burkholderiales</taxon>
        <taxon>Oxalobacteraceae</taxon>
        <taxon>Telluria group</taxon>
        <taxon>Rugamonas</taxon>
    </lineage>
</organism>
<keyword evidence="3" id="KW-1185">Reference proteome</keyword>
<dbReference type="Proteomes" id="UP000444318">
    <property type="component" value="Unassembled WGS sequence"/>
</dbReference>
<dbReference type="EMBL" id="WHUF01000010">
    <property type="protein sequence ID" value="MQA23404.1"/>
    <property type="molecule type" value="Genomic_DNA"/>
</dbReference>
<name>A0A843SNF4_9BURK</name>
<evidence type="ECO:0000256" key="1">
    <source>
        <dbReference type="SAM" id="MobiDB-lite"/>
    </source>
</evidence>
<accession>A0A843SNF4</accession>
<dbReference type="Gene3D" id="3.30.56.50">
    <property type="entry name" value="Putative DNA-binding domain, N-terminal subdomain of bacterial translation initiation factor IF2"/>
    <property type="match status" value="1"/>
</dbReference>
<dbReference type="AlphaFoldDB" id="A0A843SNF4"/>
<reference evidence="2 3" key="1">
    <citation type="submission" date="2019-10" db="EMBL/GenBank/DDBJ databases">
        <title>Two novel species isolated from a subtropical stream in China.</title>
        <authorList>
            <person name="Lu H."/>
        </authorList>
    </citation>
    <scope>NUCLEOTIDE SEQUENCE [LARGE SCALE GENOMIC DNA]</scope>
    <source>
        <strain evidence="2 3">FT103W</strain>
    </source>
</reference>
<dbReference type="Gene3D" id="3.30.460.10">
    <property type="entry name" value="Beta Polymerase, domain 2"/>
    <property type="match status" value="1"/>
</dbReference>
<dbReference type="InterPro" id="IPR009061">
    <property type="entry name" value="DNA-bd_dom_put_sf"/>
</dbReference>
<gene>
    <name evidence="2" type="ORF">GEV01_28160</name>
</gene>
<sequence length="445" mass="50765">MASSDVAGLAAETNTSANEMLDHFKALGIHKSSHADLVSTQERATMLEHLRRKLTETNLTKATQVLNKKGLSLNIGKPPAKLPVKQPVFQIEVRKKRTFVQLEKPEVAVDMPAESGETLSRSADRTLTGKPPAKLPVKQPVFQIEVRKKRTFMQPEKIAVAIDLPTESAETLWDPANKPQTVEEYLKWAKVVLGSSLNGDDRLRSVYDTNSQNILNRVNQHPFFAHFSQKTEAWNVEYEKQTRSRLFTSHGDPKLTTKAYESVVEKTFRRNILLNNNFPNPPDTGWLNYHSVYEHFNDLVRGSLVCRFIDGPAFVANAIVAYAEECGLESRQYSHERDDGYYAYHVYVKFPISIFDLNFEKAEKMVEVEIQLTTQLQEVLRSLTHHHYEAERLMPNPDRGKWKWEFSSSRFKVGYLSHTLHLLESVILEARDNVLGDGKEDKGGK</sequence>
<comment type="caution">
    <text evidence="2">The sequence shown here is derived from an EMBL/GenBank/DDBJ whole genome shotgun (WGS) entry which is preliminary data.</text>
</comment>
<evidence type="ECO:0000313" key="3">
    <source>
        <dbReference type="Proteomes" id="UP000444318"/>
    </source>
</evidence>
<evidence type="ECO:0000313" key="2">
    <source>
        <dbReference type="EMBL" id="MQA23404.1"/>
    </source>
</evidence>
<protein>
    <recommendedName>
        <fullName evidence="4">RelA/SpoT domain-containing protein</fullName>
    </recommendedName>
</protein>
<feature type="region of interest" description="Disordered" evidence="1">
    <location>
        <begin position="112"/>
        <end position="132"/>
    </location>
</feature>
<dbReference type="SUPFAM" id="SSF46955">
    <property type="entry name" value="Putative DNA-binding domain"/>
    <property type="match status" value="1"/>
</dbReference>
<proteinExistence type="predicted"/>